<protein>
    <submittedName>
        <fullName evidence="1">Uncharacterized protein</fullName>
    </submittedName>
</protein>
<dbReference type="AlphaFoldDB" id="A0A369KK01"/>
<evidence type="ECO:0000313" key="1">
    <source>
        <dbReference type="EMBL" id="RDB31316.1"/>
    </source>
</evidence>
<accession>A0A369KK01</accession>
<reference evidence="1 2" key="1">
    <citation type="submission" date="2018-07" db="EMBL/GenBank/DDBJ databases">
        <title>Comparative genomics of the Candidatus Parilichlamydiaceae reveals evidence of convergent evolution and genome reduction in the phylum Chlamydiae.</title>
        <authorList>
            <person name="Taylor-Brown A."/>
            <person name="Polkinghorne A."/>
        </authorList>
    </citation>
    <scope>NUCLEOTIDE SEQUENCE [LARGE SCALE GENOMIC DNA]</scope>
    <source>
        <strain evidence="1 2">Hat2</strain>
    </source>
</reference>
<evidence type="ECO:0000313" key="2">
    <source>
        <dbReference type="Proteomes" id="UP000253816"/>
    </source>
</evidence>
<dbReference type="EMBL" id="QQBG01000021">
    <property type="protein sequence ID" value="RDB31316.1"/>
    <property type="molecule type" value="Genomic_DNA"/>
</dbReference>
<sequence>MIHAYRDIDRALCEYWLNMSDADYAMPAPFHIFNEIWSSFKKELARFNASSEMDIEKVRTQLDALGSLLYSRFLLTDLLKAYISPKSFKGALRGISGMLSLQDAPALIGRHVDALSSVVAPYKEATHSYIQKLKDFTSDAADIFESEGNYIAPVWRGLSAQRTMKEFWLFIRTILQGGRTTLGGTVAENDIYTFTVGQVYFHALKLFKRAYAVQMEFPDGRPHFHIRDFQYVVSTLRSLLFRITYPSGPTEDPSNDFPGFVNDSAFPEIWDNYPLLALVREVLLGADYWAVGTGVSKVDSVWTEERRQVLFEKLSLFERAEESENFPGTRSTLVADLRDAWKELRDIASSGFSPLRKEIGDRTHRVHISGERMEVLKSTFDRVKFKMIHAYRDIDRALCEEHTRFTARHWAPGLPVQEGDLFLFDSVFHKAKYTGETEFSKAPYSGLSNYTSNWQQPTWEPNKSYKTNDVVVVSFLRSSGISDPHVYRARRPNINVYPTYLSSLHSINHDTIYDLTPWENLTRNWDATLNVGDKHFALIEEHNGTNLRLKRTDLWTYEARRFMNPDARASADADPGIAGLLSDSDSYARHQWGTNIRKHATAYTSSGTDISAGNIGSWTSSSEWSTRRAFIRNRGESVIPLVHSKEWGFWTYPLDLFSSASFLVNDSFSEYRIIPKPTALYHSRKWLKENSTSGTSAYLIGGDTVGEETTHNVFNFDFAHAGSSLAKYGVATLQLLEMFFFSSTYNYLQNEWARITLSPASSAAFGYIESTRYNDLDYGFQQTIAANLYETFAVFERSPYVNSPDDLENYQWKKRFRAVLEANGRAAMSLLNTILFAIKDDDFFFESFKDNVIAECERIRWKSLLRISNVLTDLLSATVQNQSEQETVTAEEVRLLARLLALLMGIIMSVLSGDDRIKSAVFYDDGVLKFDNSILDSVFIKESDAEVIIQRGINMAIDLISRKESQKPLADSTLAINFVSDLQVANGNFSMQISKINQDERFFYLNEQRV</sequence>
<comment type="caution">
    <text evidence="1">The sequence shown here is derived from an EMBL/GenBank/DDBJ whole genome shotgun (WGS) entry which is preliminary data.</text>
</comment>
<gene>
    <name evidence="1" type="ORF">HAT2_00581</name>
</gene>
<name>A0A369KK01_9BACT</name>
<dbReference type="Proteomes" id="UP000253816">
    <property type="component" value="Unassembled WGS sequence"/>
</dbReference>
<organism evidence="1 2">
    <name type="scientific">Candidatus Similichlamydia laticola</name>
    <dbReference type="NCBI Taxonomy" id="2170265"/>
    <lineage>
        <taxon>Bacteria</taxon>
        <taxon>Pseudomonadati</taxon>
        <taxon>Chlamydiota</taxon>
        <taxon>Chlamydiia</taxon>
        <taxon>Parachlamydiales</taxon>
        <taxon>Candidatus Parilichlamydiaceae</taxon>
        <taxon>Candidatus Similichlamydia</taxon>
    </lineage>
</organism>
<keyword evidence="2" id="KW-1185">Reference proteome</keyword>
<proteinExistence type="predicted"/>